<dbReference type="Proteomes" id="UP000198211">
    <property type="component" value="Unassembled WGS sequence"/>
</dbReference>
<dbReference type="InterPro" id="IPR012337">
    <property type="entry name" value="RNaseH-like_sf"/>
</dbReference>
<protein>
    <recommendedName>
        <fullName evidence="3">Integrase catalytic domain-containing protein</fullName>
    </recommendedName>
</protein>
<evidence type="ECO:0000313" key="1">
    <source>
        <dbReference type="EMBL" id="OWZ19300.1"/>
    </source>
</evidence>
<organism evidence="1 2">
    <name type="scientific">Phytophthora megakarya</name>
    <dbReference type="NCBI Taxonomy" id="4795"/>
    <lineage>
        <taxon>Eukaryota</taxon>
        <taxon>Sar</taxon>
        <taxon>Stramenopiles</taxon>
        <taxon>Oomycota</taxon>
        <taxon>Peronosporomycetes</taxon>
        <taxon>Peronosporales</taxon>
        <taxon>Peronosporaceae</taxon>
        <taxon>Phytophthora</taxon>
    </lineage>
</organism>
<dbReference type="Gene3D" id="3.30.420.10">
    <property type="entry name" value="Ribonuclease H-like superfamily/Ribonuclease H"/>
    <property type="match status" value="1"/>
</dbReference>
<dbReference type="GO" id="GO:0003676">
    <property type="term" value="F:nucleic acid binding"/>
    <property type="evidence" value="ECO:0007669"/>
    <property type="project" value="InterPro"/>
</dbReference>
<name>A0A225WQV7_9STRA</name>
<sequence>MKHLSGLLLRHFVKAQQGHAGELTEQHAMVDDLVCLDGKPQIPRGAKTLSVRLLAVEYAGSHRHRGEQAMLTAMSRFTTLVLSNASLKATLKTSRPNEVLHLDCLALTPSHNKQHYVLGLKDGLTHYCELFACSSPTAAVAVETMIDWLKRFDAPETWQSYNGTHFRNPVLYDASSISPRRTVRGLTGQWNAPIVTCCKGLRTSHGISTGYQGMAYLLSAVQSNLNHTQLPSLGDKAPVELSTGLHASSALDAVWDPHHDQGGDLADVDLRQSVIQRRLNELRSKMHKVVTNIRELRCLQQKAAKQGTPCKFTEDNLVLWSRIDVSLSGNKPMVRWIDPFLVVEVLSHSFIIEHLITKVRHDVNGSRLNLYVDSSLEITEKLVQHVLNQGLPLNVEKFSDFRFDNQLSRWELEVS</sequence>
<dbReference type="AlphaFoldDB" id="A0A225WQV7"/>
<reference evidence="2" key="1">
    <citation type="submission" date="2017-03" db="EMBL/GenBank/DDBJ databases">
        <title>Phytopthora megakarya and P. palmivora, two closely related causual agents of cacao black pod achieved similar genome size and gene model numbers by different mechanisms.</title>
        <authorList>
            <person name="Ali S."/>
            <person name="Shao J."/>
            <person name="Larry D.J."/>
            <person name="Kronmiller B."/>
            <person name="Shen D."/>
            <person name="Strem M.D."/>
            <person name="Melnick R.L."/>
            <person name="Guiltinan M.J."/>
            <person name="Tyler B.M."/>
            <person name="Meinhardt L.W."/>
            <person name="Bailey B.A."/>
        </authorList>
    </citation>
    <scope>NUCLEOTIDE SEQUENCE [LARGE SCALE GENOMIC DNA]</scope>
    <source>
        <strain evidence="2">zdho120</strain>
    </source>
</reference>
<dbReference type="EMBL" id="NBNE01000460">
    <property type="protein sequence ID" value="OWZ19300.1"/>
    <property type="molecule type" value="Genomic_DNA"/>
</dbReference>
<dbReference type="InterPro" id="IPR036397">
    <property type="entry name" value="RNaseH_sf"/>
</dbReference>
<proteinExistence type="predicted"/>
<gene>
    <name evidence="1" type="ORF">PHMEG_0006484</name>
</gene>
<comment type="caution">
    <text evidence="1">The sequence shown here is derived from an EMBL/GenBank/DDBJ whole genome shotgun (WGS) entry which is preliminary data.</text>
</comment>
<evidence type="ECO:0008006" key="3">
    <source>
        <dbReference type="Google" id="ProtNLM"/>
    </source>
</evidence>
<dbReference type="SUPFAM" id="SSF53098">
    <property type="entry name" value="Ribonuclease H-like"/>
    <property type="match status" value="1"/>
</dbReference>
<evidence type="ECO:0000313" key="2">
    <source>
        <dbReference type="Proteomes" id="UP000198211"/>
    </source>
</evidence>
<keyword evidence="2" id="KW-1185">Reference proteome</keyword>
<accession>A0A225WQV7</accession>